<evidence type="ECO:0000313" key="4">
    <source>
        <dbReference type="EMBL" id="WAJ71976.1"/>
    </source>
</evidence>
<dbReference type="Gene3D" id="3.40.190.10">
    <property type="entry name" value="Periplasmic binding protein-like II"/>
    <property type="match status" value="1"/>
</dbReference>
<dbReference type="EMBL" id="CP109966">
    <property type="protein sequence ID" value="WAJ71976.1"/>
    <property type="molecule type" value="Genomic_DNA"/>
</dbReference>
<sequence length="413" mass="46528">MTFASFKAVAKPIEIWRTLTAPDEMKVFEQQVKRYNQRNPNSKISIEYIPHGSYRDSVIGGALAKDLPCILAVDQPDVANYAWAGLIRPLYRQTEGESQSQNSLIKKETIDRINPSGVGSYKQAVYSLGPFDISLAIFSRKSLFKQLDVRIPSVEQPWSVKEFNQVLAKLRSLNTYKYILDLNLLGVGEWPAYAFLPMLYSSGADLIERTDYLKAEGVLNSPSAIQWGNWLQGLIEKNLAFVRVGEHALFERGLLALDYNGSWVFDRYKKAIGDDLLILPTIDFGRGAYIGGGSWHYSISHQCLQPKSAANFIEFIMSDHEIQYFSEKTGFIPTSKTAAENTILYRPGGELFPLYKMSANHVVMRPATPAYPAISSIFSQALRRIVDGENVEQALDRAVDEIEQNISDNRGYR</sequence>
<keyword evidence="4" id="KW-0614">Plasmid</keyword>
<reference evidence="4" key="1">
    <citation type="submission" date="2022-10" db="EMBL/GenBank/DDBJ databases">
        <title>Catenovulum adriacola sp. nov. isolated in the Harbour of Susak.</title>
        <authorList>
            <person name="Schoch T."/>
            <person name="Reich S.J."/>
            <person name="Stoeferle S."/>
            <person name="Flaiz M."/>
            <person name="Kazda M."/>
            <person name="Riedel C.U."/>
            <person name="Duerre P."/>
        </authorList>
    </citation>
    <scope>NUCLEOTIDE SEQUENCE</scope>
    <source>
        <strain evidence="4">TS8</strain>
        <plasmid evidence="4">pCadTS8_1</plasmid>
    </source>
</reference>
<dbReference type="Proteomes" id="UP001163726">
    <property type="component" value="Plasmid pCadTS8_1"/>
</dbReference>
<accession>A0ABY7AS76</accession>
<organism evidence="4 5">
    <name type="scientific">Catenovulum adriaticum</name>
    <dbReference type="NCBI Taxonomy" id="2984846"/>
    <lineage>
        <taxon>Bacteria</taxon>
        <taxon>Pseudomonadati</taxon>
        <taxon>Pseudomonadota</taxon>
        <taxon>Gammaproteobacteria</taxon>
        <taxon>Alteromonadales</taxon>
        <taxon>Alteromonadaceae</taxon>
        <taxon>Catenovulum</taxon>
    </lineage>
</organism>
<keyword evidence="3" id="KW-0732">Signal</keyword>
<dbReference type="PANTHER" id="PTHR30061:SF50">
    <property type="entry name" value="MALTOSE_MALTODEXTRIN-BINDING PERIPLASMIC PROTEIN"/>
    <property type="match status" value="1"/>
</dbReference>
<dbReference type="SUPFAM" id="SSF53850">
    <property type="entry name" value="Periplasmic binding protein-like II"/>
    <property type="match status" value="1"/>
</dbReference>
<dbReference type="InterPro" id="IPR006059">
    <property type="entry name" value="SBP"/>
</dbReference>
<comment type="similarity">
    <text evidence="1">Belongs to the bacterial solute-binding protein 1 family.</text>
</comment>
<keyword evidence="2" id="KW-0813">Transport</keyword>
<keyword evidence="5" id="KW-1185">Reference proteome</keyword>
<evidence type="ECO:0000256" key="2">
    <source>
        <dbReference type="ARBA" id="ARBA00022448"/>
    </source>
</evidence>
<geneLocation type="plasmid" evidence="4 5">
    <name>pCadTS8_1</name>
</geneLocation>
<proteinExistence type="inferred from homology"/>
<evidence type="ECO:0000256" key="1">
    <source>
        <dbReference type="ARBA" id="ARBA00008520"/>
    </source>
</evidence>
<gene>
    <name evidence="4" type="ORF">OLW01_14740</name>
</gene>
<dbReference type="PANTHER" id="PTHR30061">
    <property type="entry name" value="MALTOSE-BINDING PERIPLASMIC PROTEIN"/>
    <property type="match status" value="1"/>
</dbReference>
<evidence type="ECO:0000256" key="3">
    <source>
        <dbReference type="ARBA" id="ARBA00022729"/>
    </source>
</evidence>
<evidence type="ECO:0000313" key="5">
    <source>
        <dbReference type="Proteomes" id="UP001163726"/>
    </source>
</evidence>
<dbReference type="Pfam" id="PF13416">
    <property type="entry name" value="SBP_bac_8"/>
    <property type="match status" value="1"/>
</dbReference>
<dbReference type="RefSeq" id="WP_268076694.1">
    <property type="nucleotide sequence ID" value="NZ_CP109966.1"/>
</dbReference>
<protein>
    <submittedName>
        <fullName evidence="4">Extracellular solute-binding protein</fullName>
    </submittedName>
</protein>
<name>A0ABY7AS76_9ALTE</name>